<evidence type="ECO:0000313" key="3">
    <source>
        <dbReference type="EMBL" id="AHE97581.1"/>
    </source>
</evidence>
<organism evidence="3 4">
    <name type="scientific">Thioalkalivibrio paradoxus ARh 1</name>
    <dbReference type="NCBI Taxonomy" id="713585"/>
    <lineage>
        <taxon>Bacteria</taxon>
        <taxon>Pseudomonadati</taxon>
        <taxon>Pseudomonadota</taxon>
        <taxon>Gammaproteobacteria</taxon>
        <taxon>Chromatiales</taxon>
        <taxon>Ectothiorhodospiraceae</taxon>
        <taxon>Thioalkalivibrio</taxon>
    </lineage>
</organism>
<dbReference type="Proteomes" id="UP000005289">
    <property type="component" value="Chromosome"/>
</dbReference>
<keyword evidence="4" id="KW-1185">Reference proteome</keyword>
<feature type="chain" id="PRO_5004786979" evidence="2">
    <location>
        <begin position="28"/>
        <end position="185"/>
    </location>
</feature>
<dbReference type="KEGG" id="tti:THITH_04110"/>
<proteinExistence type="predicted"/>
<name>W0DGS5_9GAMM</name>
<evidence type="ECO:0000313" key="4">
    <source>
        <dbReference type="Proteomes" id="UP000005289"/>
    </source>
</evidence>
<dbReference type="EMBL" id="CP007029">
    <property type="protein sequence ID" value="AHE97581.1"/>
    <property type="molecule type" value="Genomic_DNA"/>
</dbReference>
<keyword evidence="2" id="KW-0732">Signal</keyword>
<dbReference type="HOGENOM" id="CLU_1709417_0_0_6"/>
<dbReference type="RefSeq" id="WP_006745783.1">
    <property type="nucleotide sequence ID" value="NZ_CP007029.1"/>
</dbReference>
<accession>W0DGS5</accession>
<feature type="region of interest" description="Disordered" evidence="1">
    <location>
        <begin position="160"/>
        <end position="185"/>
    </location>
</feature>
<sequence>MDNRTFRRSGMLVLAILGMAVMAPAQAINFGDMMSPGRWFSGQDRDYGYGDPYGGPGYGQPYAQPYGHQPYGQPGGYRPYGQPGLYQPYGQPGLPMEGVSPYGYGTPPAGLPHDYRGMDPGFGYPGLYGDPGMGLPGEYRDPWADDAAQQRIRALEQRIEELERRQQERPLESPDYHQPMYPPMR</sequence>
<dbReference type="STRING" id="713585.THITH_04110"/>
<reference evidence="3 4" key="1">
    <citation type="submission" date="2013-12" db="EMBL/GenBank/DDBJ databases">
        <authorList>
            <consortium name="DOE Joint Genome Institute"/>
            <person name="Muyzer G."/>
            <person name="Huntemann M."/>
            <person name="Han J."/>
            <person name="Chen A."/>
            <person name="Kyrpides N."/>
            <person name="Mavromatis K."/>
            <person name="Markowitz V."/>
            <person name="Palaniappan K."/>
            <person name="Ivanova N."/>
            <person name="Schaumberg A."/>
            <person name="Pati A."/>
            <person name="Liolios K."/>
            <person name="Nordberg H.P."/>
            <person name="Cantor M.N."/>
            <person name="Hua S.X."/>
            <person name="Woyke T."/>
        </authorList>
    </citation>
    <scope>NUCLEOTIDE SEQUENCE [LARGE SCALE GENOMIC DNA]</scope>
    <source>
        <strain evidence="3 4">ARh 1</strain>
    </source>
</reference>
<gene>
    <name evidence="3" type="ORF">THITH_04110</name>
</gene>
<feature type="signal peptide" evidence="2">
    <location>
        <begin position="1"/>
        <end position="27"/>
    </location>
</feature>
<evidence type="ECO:0000256" key="1">
    <source>
        <dbReference type="SAM" id="MobiDB-lite"/>
    </source>
</evidence>
<protein>
    <submittedName>
        <fullName evidence="3">Uncharacterized protein</fullName>
    </submittedName>
</protein>
<dbReference type="AlphaFoldDB" id="W0DGS5"/>
<dbReference type="OrthoDB" id="5772431at2"/>
<evidence type="ECO:0000256" key="2">
    <source>
        <dbReference type="SAM" id="SignalP"/>
    </source>
</evidence>
<feature type="compositionally biased region" description="Basic and acidic residues" evidence="1">
    <location>
        <begin position="160"/>
        <end position="175"/>
    </location>
</feature>